<keyword evidence="2" id="KW-1185">Reference proteome</keyword>
<comment type="caution">
    <text evidence="1">The sequence shown here is derived from an EMBL/GenBank/DDBJ whole genome shotgun (WGS) entry which is preliminary data.</text>
</comment>
<dbReference type="Proteomes" id="UP000661077">
    <property type="component" value="Unassembled WGS sequence"/>
</dbReference>
<reference evidence="1 2" key="1">
    <citation type="journal article" date="2021" name="Int. J. Syst. Evol. Microbiol.">
        <title>Steroidobacter gossypii sp. nov., isolated from soil of cotton cropping field.</title>
        <authorList>
            <person name="Huang R."/>
            <person name="Yang S."/>
            <person name="Zhen C."/>
            <person name="Liu W."/>
        </authorList>
    </citation>
    <scope>NUCLEOTIDE SEQUENCE [LARGE SCALE GENOMIC DNA]</scope>
    <source>
        <strain evidence="1 2">S1-65</strain>
    </source>
</reference>
<dbReference type="EMBL" id="JAEVLS010000003">
    <property type="protein sequence ID" value="MBM0106321.1"/>
    <property type="molecule type" value="Genomic_DNA"/>
</dbReference>
<gene>
    <name evidence="1" type="ORF">JM946_16425</name>
</gene>
<name>A0ABS1WZD2_9GAMM</name>
<protein>
    <submittedName>
        <fullName evidence="1">DUF4403 family protein</fullName>
    </submittedName>
</protein>
<accession>A0ABS1WZD2</accession>
<proteinExistence type="predicted"/>
<sequence>MPIAINLAAIERQLNERIPQHLETIDRRGEVCMAANSLETRRSPEIKCDLRGWLKRDGRITLRGSGSQLTLSVPLEAEVTAQGRGEIGKNVTQTLRGGAVISADVTPDITPDWQPIMDIDTRLRWTHRPEFKLFDLIPVTVGGQAEPELRRMLDDLEASIPGWLAEARIKEQVAKVWRQVQTPFEIDPERNMWARFTPTSIGFSGIETTANIAKASFVISGVPQLGLGETHMQGRPTPLPALARIARERPRFEVELPVDVPLARLQRFAEDRIETLSPIAINIDGDRATLELSSLELASSGPGLRVALDLALDSNRGFWNRIDLFGWLDVKGRVTFTTAPLVVDANNVISLSALDFDPATNGRLADSLIDVAQQPAIRELIRTAIRCDFTQNIAKVRAAMGKELNRELSGDVRLLGRIDQLSVHEPQVSGSVVRLSVLLQGSAEVMVGG</sequence>
<evidence type="ECO:0000313" key="2">
    <source>
        <dbReference type="Proteomes" id="UP000661077"/>
    </source>
</evidence>
<dbReference type="Pfam" id="PF14356">
    <property type="entry name" value="DUF4403"/>
    <property type="match status" value="1"/>
</dbReference>
<organism evidence="1 2">
    <name type="scientific">Steroidobacter gossypii</name>
    <dbReference type="NCBI Taxonomy" id="2805490"/>
    <lineage>
        <taxon>Bacteria</taxon>
        <taxon>Pseudomonadati</taxon>
        <taxon>Pseudomonadota</taxon>
        <taxon>Gammaproteobacteria</taxon>
        <taxon>Steroidobacterales</taxon>
        <taxon>Steroidobacteraceae</taxon>
        <taxon>Steroidobacter</taxon>
    </lineage>
</organism>
<evidence type="ECO:0000313" key="1">
    <source>
        <dbReference type="EMBL" id="MBM0106321.1"/>
    </source>
</evidence>
<dbReference type="InterPro" id="IPR025515">
    <property type="entry name" value="DUF4403"/>
</dbReference>